<organism evidence="2 3">
    <name type="scientific">Carex littledalei</name>
    <dbReference type="NCBI Taxonomy" id="544730"/>
    <lineage>
        <taxon>Eukaryota</taxon>
        <taxon>Viridiplantae</taxon>
        <taxon>Streptophyta</taxon>
        <taxon>Embryophyta</taxon>
        <taxon>Tracheophyta</taxon>
        <taxon>Spermatophyta</taxon>
        <taxon>Magnoliopsida</taxon>
        <taxon>Liliopsida</taxon>
        <taxon>Poales</taxon>
        <taxon>Cyperaceae</taxon>
        <taxon>Cyperoideae</taxon>
        <taxon>Cariceae</taxon>
        <taxon>Carex</taxon>
        <taxon>Carex subgen. Euthyceras</taxon>
    </lineage>
</organism>
<proteinExistence type="predicted"/>
<evidence type="ECO:0000256" key="1">
    <source>
        <dbReference type="SAM" id="MobiDB-lite"/>
    </source>
</evidence>
<dbReference type="OrthoDB" id="1918529at2759"/>
<dbReference type="EMBL" id="SWLB01000006">
    <property type="protein sequence ID" value="KAF3337558.1"/>
    <property type="molecule type" value="Genomic_DNA"/>
</dbReference>
<dbReference type="PANTHER" id="PTHR36722:SF1">
    <property type="entry name" value="TYPE 2 DNA TOPOISOMERASE 6 SUBUNIT B-LIKE"/>
    <property type="match status" value="1"/>
</dbReference>
<dbReference type="GO" id="GO:0007131">
    <property type="term" value="P:reciprocal meiotic recombination"/>
    <property type="evidence" value="ECO:0007669"/>
    <property type="project" value="TreeGrafter"/>
</dbReference>
<protein>
    <submittedName>
        <fullName evidence="2">Uncharacterized protein</fullName>
    </submittedName>
</protein>
<dbReference type="PANTHER" id="PTHR36722">
    <property type="entry name" value="TYPE 2 DNA TOPOISOMERASE 6 SUBUNIT B-LIKE"/>
    <property type="match status" value="1"/>
</dbReference>
<name>A0A833VW02_9POAL</name>
<evidence type="ECO:0000313" key="3">
    <source>
        <dbReference type="Proteomes" id="UP000623129"/>
    </source>
</evidence>
<reference evidence="2" key="1">
    <citation type="submission" date="2020-01" db="EMBL/GenBank/DDBJ databases">
        <title>Genome sequence of Kobresia littledalei, the first chromosome-level genome in the family Cyperaceae.</title>
        <authorList>
            <person name="Qu G."/>
        </authorList>
    </citation>
    <scope>NUCLEOTIDE SEQUENCE</scope>
    <source>
        <strain evidence="2">C.B.Clarke</strain>
        <tissue evidence="2">Leaf</tissue>
    </source>
</reference>
<dbReference type="InterPro" id="IPR034566">
    <property type="entry name" value="MTOPVIB_plant"/>
</dbReference>
<evidence type="ECO:0000313" key="2">
    <source>
        <dbReference type="EMBL" id="KAF3337558.1"/>
    </source>
</evidence>
<comment type="caution">
    <text evidence="2">The sequence shown here is derived from an EMBL/GenBank/DDBJ whole genome shotgun (WGS) entry which is preliminary data.</text>
</comment>
<dbReference type="GO" id="GO:0042138">
    <property type="term" value="P:meiotic DNA double-strand break formation"/>
    <property type="evidence" value="ECO:0007669"/>
    <property type="project" value="InterPro"/>
</dbReference>
<feature type="region of interest" description="Disordered" evidence="1">
    <location>
        <begin position="421"/>
        <end position="442"/>
    </location>
</feature>
<dbReference type="GO" id="GO:0000793">
    <property type="term" value="C:condensed chromosome"/>
    <property type="evidence" value="ECO:0007669"/>
    <property type="project" value="TreeGrafter"/>
</dbReference>
<gene>
    <name evidence="2" type="ORF">FCM35_KLT18145</name>
</gene>
<accession>A0A833VW02</accession>
<sequence length="442" mass="49577">MEVSLARRLFRALIFHSIQRCRISETLCRLSVSLKILHDSNPSLLRISISDTGVSSSLEEFLKLDICTLAISSEQWDGVLSITTTGMNDKEIQHFRLNIRESTTSNRRLIKLPSTYKTFGAFSGTEVCFSTREGHSEEFVLWAVGFFKKILLLKDPNIVLELASENINDHMSRRESLLHENDETRAPLSLSGIKCMAFGLQEYSLRHGFTLHKECEICSSHRELLIEGNGVAHNSERNRIRDQLMVEAVILVMPVKLQPSCWCWSVNRPTTQVLCFQDYAPSSHLDSCLDILSSIDWPSFGLRLKEASVETEGKIAVKAALEDLKASNTHIFLSSQAIKIRECVPDLSRSIASLILSSNDSEFKRECTTLLGLSSLQSNPETLIESCISEKLARIIEANDKKSKAERGAVVAPSLFECGNLGENEPIDEETREADDDYVLGY</sequence>
<feature type="compositionally biased region" description="Acidic residues" evidence="1">
    <location>
        <begin position="425"/>
        <end position="442"/>
    </location>
</feature>
<dbReference type="AlphaFoldDB" id="A0A833VW02"/>
<dbReference type="GO" id="GO:0030674">
    <property type="term" value="F:protein-macromolecule adaptor activity"/>
    <property type="evidence" value="ECO:0007669"/>
    <property type="project" value="TreeGrafter"/>
</dbReference>
<dbReference type="Proteomes" id="UP000623129">
    <property type="component" value="Unassembled WGS sequence"/>
</dbReference>
<keyword evidence="3" id="KW-1185">Reference proteome</keyword>